<dbReference type="PIRSF" id="PIRSF000538">
    <property type="entry name" value="GlpK"/>
    <property type="match status" value="1"/>
</dbReference>
<evidence type="ECO:0000259" key="5">
    <source>
        <dbReference type="Pfam" id="PF02782"/>
    </source>
</evidence>
<keyword evidence="2 6" id="KW-0808">Transferase</keyword>
<dbReference type="InterPro" id="IPR018484">
    <property type="entry name" value="FGGY_N"/>
</dbReference>
<dbReference type="Gene3D" id="3.30.420.40">
    <property type="match status" value="2"/>
</dbReference>
<dbReference type="InterPro" id="IPR018485">
    <property type="entry name" value="FGGY_C"/>
</dbReference>
<name>A0ABZ0SG83_9GAMM</name>
<gene>
    <name evidence="6" type="primary">xylB</name>
    <name evidence="6" type="ORF">Thiowin_04435</name>
</gene>
<dbReference type="RefSeq" id="WP_328985065.1">
    <property type="nucleotide sequence ID" value="NZ_CP121472.1"/>
</dbReference>
<evidence type="ECO:0000256" key="2">
    <source>
        <dbReference type="ARBA" id="ARBA00022679"/>
    </source>
</evidence>
<feature type="domain" description="Carbohydrate kinase FGGY N-terminal" evidence="4">
    <location>
        <begin position="8"/>
        <end position="240"/>
    </location>
</feature>
<dbReference type="PANTHER" id="PTHR10196">
    <property type="entry name" value="SUGAR KINASE"/>
    <property type="match status" value="1"/>
</dbReference>
<comment type="similarity">
    <text evidence="1">Belongs to the FGGY kinase family.</text>
</comment>
<evidence type="ECO:0000313" key="6">
    <source>
        <dbReference type="EMBL" id="WPL19318.1"/>
    </source>
</evidence>
<feature type="domain" description="Carbohydrate kinase FGGY C-terminal" evidence="5">
    <location>
        <begin position="252"/>
        <end position="426"/>
    </location>
</feature>
<dbReference type="Pfam" id="PF02782">
    <property type="entry name" value="FGGY_C"/>
    <property type="match status" value="1"/>
</dbReference>
<reference evidence="6 7" key="1">
    <citation type="journal article" date="2023" name="Microorganisms">
        <title>Thiorhodovibrio frisius and Trv. litoralis spp. nov., Two Novel Members from a Clade of Fastidious Purple Sulfur Bacteria That Exhibit Unique Red-Shifted Light-Harvesting Capabilities.</title>
        <authorList>
            <person name="Methner A."/>
            <person name="Kuzyk S.B."/>
            <person name="Petersen J."/>
            <person name="Bauer S."/>
            <person name="Brinkmann H."/>
            <person name="Sichau K."/>
            <person name="Wanner G."/>
            <person name="Wolf J."/>
            <person name="Neumann-Schaal M."/>
            <person name="Henke P."/>
            <person name="Tank M."/>
            <person name="Sproer C."/>
            <person name="Bunk B."/>
            <person name="Overmann J."/>
        </authorList>
    </citation>
    <scope>NUCLEOTIDE SEQUENCE [LARGE SCALE GENOMIC DNA]</scope>
    <source>
        <strain evidence="6 7">DSM 6702</strain>
    </source>
</reference>
<dbReference type="PANTHER" id="PTHR10196:SF80">
    <property type="entry name" value="D-RIBULOSE KINASE"/>
    <property type="match status" value="1"/>
</dbReference>
<keyword evidence="3 6" id="KW-0418">Kinase</keyword>
<dbReference type="EC" id="2.7.1.17" evidence="6"/>
<accession>A0ABZ0SG83</accession>
<dbReference type="CDD" id="cd07783">
    <property type="entry name" value="ASKHA_NBD_FGGY_SePSK_AtXK1-like"/>
    <property type="match status" value="1"/>
</dbReference>
<sequence length="431" mass="45328">MSLSGANVIGLDVGTSGCRALAVDDAGGVLAEAQAELPPSVRVGAGCAEQHPQDWWRAVQQVLSALMRQCGGLHPRALCLDATSATVLLCDPQGQPLGPALMYDDSRARTQAADIEPIAPPDSPARGASSSLAKLLWLRARHQPSAPTLALHQADWLSGCLSGCFGISDWNNSLKMGFDPLTQRWPDWLDELGLAPVCLPEVFAPGTDLGPVAPEVAAATGLPADLRILAGTTDSTAAVLATGALQSGDAVTSLGSTLVLKMVAAAPVTAPEFGVYSHRLGADWLLGGASNSGGAVLRQFFEPKVLKALSARIDPTRDSGLDYYPLPGIGERFPINDPRLVPRMQPRPAADVRFLHGLLEGIARIEQTGYQRLRQLGAPAPRRVLTIGGGARNVVWTQIRERLLGVPVEVAAQQQAAYGAARLALRQDQSG</sequence>
<dbReference type="SUPFAM" id="SSF53067">
    <property type="entry name" value="Actin-like ATPase domain"/>
    <property type="match status" value="2"/>
</dbReference>
<dbReference type="EMBL" id="CP121472">
    <property type="protein sequence ID" value="WPL19318.1"/>
    <property type="molecule type" value="Genomic_DNA"/>
</dbReference>
<keyword evidence="7" id="KW-1185">Reference proteome</keyword>
<dbReference type="GO" id="GO:0004856">
    <property type="term" value="F:D-xylulokinase activity"/>
    <property type="evidence" value="ECO:0007669"/>
    <property type="project" value="UniProtKB-EC"/>
</dbReference>
<dbReference type="Proteomes" id="UP001432180">
    <property type="component" value="Chromosome"/>
</dbReference>
<evidence type="ECO:0000313" key="7">
    <source>
        <dbReference type="Proteomes" id="UP001432180"/>
    </source>
</evidence>
<evidence type="ECO:0000256" key="1">
    <source>
        <dbReference type="ARBA" id="ARBA00009156"/>
    </source>
</evidence>
<evidence type="ECO:0000256" key="3">
    <source>
        <dbReference type="ARBA" id="ARBA00022777"/>
    </source>
</evidence>
<organism evidence="6 7">
    <name type="scientific">Thiorhodovibrio winogradskyi</name>
    <dbReference type="NCBI Taxonomy" id="77007"/>
    <lineage>
        <taxon>Bacteria</taxon>
        <taxon>Pseudomonadati</taxon>
        <taxon>Pseudomonadota</taxon>
        <taxon>Gammaproteobacteria</taxon>
        <taxon>Chromatiales</taxon>
        <taxon>Chromatiaceae</taxon>
        <taxon>Thiorhodovibrio</taxon>
    </lineage>
</organism>
<evidence type="ECO:0000259" key="4">
    <source>
        <dbReference type="Pfam" id="PF00370"/>
    </source>
</evidence>
<dbReference type="InterPro" id="IPR000577">
    <property type="entry name" value="Carb_kinase_FGGY"/>
</dbReference>
<dbReference type="Pfam" id="PF00370">
    <property type="entry name" value="FGGY_N"/>
    <property type="match status" value="1"/>
</dbReference>
<dbReference type="InterPro" id="IPR043129">
    <property type="entry name" value="ATPase_NBD"/>
</dbReference>
<protein>
    <submittedName>
        <fullName evidence="6">Xylulose kinase</fullName>
        <ecNumber evidence="6">2.7.1.17</ecNumber>
    </submittedName>
</protein>
<proteinExistence type="inferred from homology"/>